<keyword evidence="2" id="KW-1185">Reference proteome</keyword>
<dbReference type="PANTHER" id="PTHR32387">
    <property type="entry name" value="WU:FJ29H11"/>
    <property type="match status" value="1"/>
</dbReference>
<organism evidence="1 2">
    <name type="scientific">Hibiscus sabdariffa</name>
    <name type="common">roselle</name>
    <dbReference type="NCBI Taxonomy" id="183260"/>
    <lineage>
        <taxon>Eukaryota</taxon>
        <taxon>Viridiplantae</taxon>
        <taxon>Streptophyta</taxon>
        <taxon>Embryophyta</taxon>
        <taxon>Tracheophyta</taxon>
        <taxon>Spermatophyta</taxon>
        <taxon>Magnoliopsida</taxon>
        <taxon>eudicotyledons</taxon>
        <taxon>Gunneridae</taxon>
        <taxon>Pentapetalae</taxon>
        <taxon>rosids</taxon>
        <taxon>malvids</taxon>
        <taxon>Malvales</taxon>
        <taxon>Malvaceae</taxon>
        <taxon>Malvoideae</taxon>
        <taxon>Hibiscus</taxon>
    </lineage>
</organism>
<protein>
    <submittedName>
        <fullName evidence="1">Uncharacterized protein</fullName>
    </submittedName>
</protein>
<dbReference type="PANTHER" id="PTHR32387:SF3">
    <property type="entry name" value="ATP_DNA BINDING PROTEIN"/>
    <property type="match status" value="1"/>
</dbReference>
<gene>
    <name evidence="1" type="ORF">V6N11_078395</name>
</gene>
<dbReference type="EMBL" id="JBBPBN010000006">
    <property type="protein sequence ID" value="KAK9036391.1"/>
    <property type="molecule type" value="Genomic_DNA"/>
</dbReference>
<dbReference type="InterPro" id="IPR052957">
    <property type="entry name" value="Auxin_embryo_med"/>
</dbReference>
<evidence type="ECO:0000313" key="2">
    <source>
        <dbReference type="Proteomes" id="UP001396334"/>
    </source>
</evidence>
<proteinExistence type="predicted"/>
<dbReference type="Proteomes" id="UP001396334">
    <property type="component" value="Unassembled WGS sequence"/>
</dbReference>
<reference evidence="1 2" key="1">
    <citation type="journal article" date="2024" name="G3 (Bethesda)">
        <title>Genome assembly of Hibiscus sabdariffa L. provides insights into metabolisms of medicinal natural products.</title>
        <authorList>
            <person name="Kim T."/>
        </authorList>
    </citation>
    <scope>NUCLEOTIDE SEQUENCE [LARGE SCALE GENOMIC DNA]</scope>
    <source>
        <strain evidence="1">TK-2024</strain>
        <tissue evidence="1">Old leaves</tissue>
    </source>
</reference>
<evidence type="ECO:0000313" key="1">
    <source>
        <dbReference type="EMBL" id="KAK9036391.1"/>
    </source>
</evidence>
<sequence length="398" mass="45404">MDVEEFVIMLAFPNEERLQRGMKLPGQFRVSEVNAIRETIRSKLVDEEILSSDESCMGQKFFHKPNEVGRIMPTFWDIVGKARAEGLTMDGMQSASKVLILYWEFWRVFILIFFSSLQRIGITYSMGFVPSAKGGYLCGIMPLVDNYGNVNVTTKRKILVPANGSKWNSLVGSNPLKAEGYIELREGYLHPRTFVGQFTPGEKLLEFLGSHVAVLDIPYLCPPNAAIPAVCSPLTKENTFLLLDWIRYIKNRRTAIPERQLKGTSYNFPSDLKNCILKVKWLRTRFGDFRSPKECILFGPEWESISSITHLPVIDDSDNYYGTDIRNSITPRIALSLLKCLRILLEDKNYNLSEEFLSEVSKNWLKTYVGYMSPVDCLLFDERSGLKPTYGLFGLHSI</sequence>
<name>A0ABR2TFW3_9ROSI</name>
<comment type="caution">
    <text evidence="1">The sequence shown here is derived from an EMBL/GenBank/DDBJ whole genome shotgun (WGS) entry which is preliminary data.</text>
</comment>
<accession>A0ABR2TFW3</accession>